<keyword evidence="1" id="KW-0808">Transferase</keyword>
<feature type="non-terminal residue" evidence="1">
    <location>
        <position position="55"/>
    </location>
</feature>
<name>A0A392UMV8_9FABA</name>
<dbReference type="EMBL" id="LXQA010850744">
    <property type="protein sequence ID" value="MCI73984.1"/>
    <property type="molecule type" value="Genomic_DNA"/>
</dbReference>
<dbReference type="AlphaFoldDB" id="A0A392UMV8"/>
<keyword evidence="2" id="KW-1185">Reference proteome</keyword>
<reference evidence="1 2" key="1">
    <citation type="journal article" date="2018" name="Front. Plant Sci.">
        <title>Red Clover (Trifolium pratense) and Zigzag Clover (T. medium) - A Picture of Genomic Similarities and Differences.</title>
        <authorList>
            <person name="Dluhosova J."/>
            <person name="Istvanek J."/>
            <person name="Nedelnik J."/>
            <person name="Repkova J."/>
        </authorList>
    </citation>
    <scope>NUCLEOTIDE SEQUENCE [LARGE SCALE GENOMIC DNA]</scope>
    <source>
        <strain evidence="2">cv. 10/8</strain>
        <tissue evidence="1">Leaf</tissue>
    </source>
</reference>
<comment type="caution">
    <text evidence="1">The sequence shown here is derived from an EMBL/GenBank/DDBJ whole genome shotgun (WGS) entry which is preliminary data.</text>
</comment>
<accession>A0A392UMV8</accession>
<proteinExistence type="predicted"/>
<evidence type="ECO:0000313" key="2">
    <source>
        <dbReference type="Proteomes" id="UP000265520"/>
    </source>
</evidence>
<evidence type="ECO:0000313" key="1">
    <source>
        <dbReference type="EMBL" id="MCI73984.1"/>
    </source>
</evidence>
<sequence length="55" mass="6551">MKVMISDWDEKVICNDKRKCPEEVHSEYVNGIEFRWRPISCGKQQDRDNHGEGTR</sequence>
<dbReference type="Proteomes" id="UP000265520">
    <property type="component" value="Unassembled WGS sequence"/>
</dbReference>
<dbReference type="GO" id="GO:0016301">
    <property type="term" value="F:kinase activity"/>
    <property type="evidence" value="ECO:0007669"/>
    <property type="project" value="UniProtKB-KW"/>
</dbReference>
<organism evidence="1 2">
    <name type="scientific">Trifolium medium</name>
    <dbReference type="NCBI Taxonomy" id="97028"/>
    <lineage>
        <taxon>Eukaryota</taxon>
        <taxon>Viridiplantae</taxon>
        <taxon>Streptophyta</taxon>
        <taxon>Embryophyta</taxon>
        <taxon>Tracheophyta</taxon>
        <taxon>Spermatophyta</taxon>
        <taxon>Magnoliopsida</taxon>
        <taxon>eudicotyledons</taxon>
        <taxon>Gunneridae</taxon>
        <taxon>Pentapetalae</taxon>
        <taxon>rosids</taxon>
        <taxon>fabids</taxon>
        <taxon>Fabales</taxon>
        <taxon>Fabaceae</taxon>
        <taxon>Papilionoideae</taxon>
        <taxon>50 kb inversion clade</taxon>
        <taxon>NPAAA clade</taxon>
        <taxon>Hologalegina</taxon>
        <taxon>IRL clade</taxon>
        <taxon>Trifolieae</taxon>
        <taxon>Trifolium</taxon>
    </lineage>
</organism>
<keyword evidence="1" id="KW-0418">Kinase</keyword>
<protein>
    <submittedName>
        <fullName evidence="1">Kinase R-like protein</fullName>
    </submittedName>
</protein>